<evidence type="ECO:0000313" key="2">
    <source>
        <dbReference type="EMBL" id="KAK3923765.1"/>
    </source>
</evidence>
<dbReference type="FunFam" id="2.60.120.10:FF:000042">
    <property type="entry name" value="Hypoxia-inducible factor 1-alpha inhibitor"/>
    <property type="match status" value="1"/>
</dbReference>
<proteinExistence type="predicted"/>
<accession>A0AAE1LLC9</accession>
<dbReference type="InterPro" id="IPR014710">
    <property type="entry name" value="RmlC-like_jellyroll"/>
</dbReference>
<dbReference type="EMBL" id="JAHWGI010001149">
    <property type="protein sequence ID" value="KAK3923765.1"/>
    <property type="molecule type" value="Genomic_DNA"/>
</dbReference>
<dbReference type="PROSITE" id="PS51184">
    <property type="entry name" value="JMJC"/>
    <property type="match status" value="1"/>
</dbReference>
<dbReference type="GO" id="GO:0005634">
    <property type="term" value="C:nucleus"/>
    <property type="evidence" value="ECO:0007669"/>
    <property type="project" value="TreeGrafter"/>
</dbReference>
<organism evidence="2 3">
    <name type="scientific">Frankliniella fusca</name>
    <dbReference type="NCBI Taxonomy" id="407009"/>
    <lineage>
        <taxon>Eukaryota</taxon>
        <taxon>Metazoa</taxon>
        <taxon>Ecdysozoa</taxon>
        <taxon>Arthropoda</taxon>
        <taxon>Hexapoda</taxon>
        <taxon>Insecta</taxon>
        <taxon>Pterygota</taxon>
        <taxon>Neoptera</taxon>
        <taxon>Paraneoptera</taxon>
        <taxon>Thysanoptera</taxon>
        <taxon>Terebrantia</taxon>
        <taxon>Thripoidea</taxon>
        <taxon>Thripidae</taxon>
        <taxon>Frankliniella</taxon>
    </lineage>
</organism>
<evidence type="ECO:0000259" key="1">
    <source>
        <dbReference type="PROSITE" id="PS51184"/>
    </source>
</evidence>
<dbReference type="InterPro" id="IPR027452">
    <property type="entry name" value="FIH-1_dom_II"/>
</dbReference>
<dbReference type="SUPFAM" id="SSF51197">
    <property type="entry name" value="Clavaminate synthase-like"/>
    <property type="match status" value="1"/>
</dbReference>
<reference evidence="2" key="1">
    <citation type="submission" date="2021-07" db="EMBL/GenBank/DDBJ databases">
        <authorList>
            <person name="Catto M.A."/>
            <person name="Jacobson A."/>
            <person name="Kennedy G."/>
            <person name="Labadie P."/>
            <person name="Hunt B.G."/>
            <person name="Srinivasan R."/>
        </authorList>
    </citation>
    <scope>NUCLEOTIDE SEQUENCE</scope>
    <source>
        <strain evidence="2">PL_HMW_Pooled</strain>
        <tissue evidence="2">Head</tissue>
    </source>
</reference>
<dbReference type="Gene3D" id="2.60.120.10">
    <property type="entry name" value="Jelly Rolls"/>
    <property type="match status" value="1"/>
</dbReference>
<dbReference type="GO" id="GO:0005737">
    <property type="term" value="C:cytoplasm"/>
    <property type="evidence" value="ECO:0007669"/>
    <property type="project" value="TreeGrafter"/>
</dbReference>
<dbReference type="SMART" id="SM00558">
    <property type="entry name" value="JmjC"/>
    <property type="match status" value="1"/>
</dbReference>
<reference evidence="2" key="2">
    <citation type="journal article" date="2023" name="BMC Genomics">
        <title>Pest status, molecular evolution, and epigenetic factors derived from the genome assembly of Frankliniella fusca, a thysanopteran phytovirus vector.</title>
        <authorList>
            <person name="Catto M.A."/>
            <person name="Labadie P.E."/>
            <person name="Jacobson A.L."/>
            <person name="Kennedy G.G."/>
            <person name="Srinivasan R."/>
            <person name="Hunt B.G."/>
        </authorList>
    </citation>
    <scope>NUCLEOTIDE SEQUENCE</scope>
    <source>
        <strain evidence="2">PL_HMW_Pooled</strain>
    </source>
</reference>
<evidence type="ECO:0000313" key="3">
    <source>
        <dbReference type="Proteomes" id="UP001219518"/>
    </source>
</evidence>
<dbReference type="PANTHER" id="PTHR12461:SF105">
    <property type="entry name" value="HYPOXIA-INDUCIBLE FACTOR 1-ALPHA INHIBITOR"/>
    <property type="match status" value="1"/>
</dbReference>
<dbReference type="GO" id="GO:0045746">
    <property type="term" value="P:negative regulation of Notch signaling pathway"/>
    <property type="evidence" value="ECO:0007669"/>
    <property type="project" value="TreeGrafter"/>
</dbReference>
<keyword evidence="3" id="KW-1185">Reference proteome</keyword>
<protein>
    <submittedName>
        <fullName evidence="2">Hypoxia-inducible factor 1-alpha inhibitor</fullName>
    </submittedName>
</protein>
<dbReference type="AlphaFoldDB" id="A0AAE1LLC9"/>
<comment type="caution">
    <text evidence="2">The sequence shown here is derived from an EMBL/GenBank/DDBJ whole genome shotgun (WGS) entry which is preliminary data.</text>
</comment>
<dbReference type="GO" id="GO:0071532">
    <property type="term" value="F:ankyrin repeat binding"/>
    <property type="evidence" value="ECO:0007669"/>
    <property type="project" value="TreeGrafter"/>
</dbReference>
<dbReference type="InterPro" id="IPR003347">
    <property type="entry name" value="JmjC_dom"/>
</dbReference>
<gene>
    <name evidence="2" type="ORF">KUF71_002174</name>
</gene>
<dbReference type="GO" id="GO:0036139">
    <property type="term" value="F:peptidyl-histidine dioxygenase activity"/>
    <property type="evidence" value="ECO:0007669"/>
    <property type="project" value="TreeGrafter"/>
</dbReference>
<name>A0AAE1LLC9_9NEOP</name>
<dbReference type="InterPro" id="IPR041667">
    <property type="entry name" value="Cupin_8"/>
</dbReference>
<dbReference type="Proteomes" id="UP001219518">
    <property type="component" value="Unassembled WGS sequence"/>
</dbReference>
<dbReference type="GO" id="GO:0036140">
    <property type="term" value="F:[protein]-asparagine 3-dioxygenase activity"/>
    <property type="evidence" value="ECO:0007669"/>
    <property type="project" value="TreeGrafter"/>
</dbReference>
<sequence>MYTGKVESDEHDLRKYDFPLVDIPRLNCMDPQVDELIKSKKPVVLTGSNLVGAASKWDLDYLEKNMGNGDFTMFVSKGNQFKFFDEKKLVEMDSVSGAHIKNRPRKEYIRPAKRCTIKIQDFAKRIREWKDGDERIYLQQALNSTSGASVVQDFIRFRWDWVTAKQKLHNWGKLTYNLLLVGLQGNVTPCHYDEQENLFAQIHGHKRCILFPPEQFGCLYPHPVWHPHDRQSQVDLDNPDYERFPKMRDLHGFQAVIGPGDVLYIPIYWWHHIESVIPEKYTVSLNFWYKAGPVGEVEYPIKGYQKVAIMRNVEKMLAEAMQDPEEVGELLRTMVEGRFS</sequence>
<feature type="domain" description="JmjC" evidence="1">
    <location>
        <begin position="134"/>
        <end position="306"/>
    </location>
</feature>
<dbReference type="PANTHER" id="PTHR12461">
    <property type="entry name" value="HYPOXIA-INDUCIBLE FACTOR 1 ALPHA INHIBITOR-RELATED"/>
    <property type="match status" value="1"/>
</dbReference>
<dbReference type="Gene3D" id="1.10.287.1010">
    <property type="entry name" value="Clavaminate synthase-like"/>
    <property type="match status" value="1"/>
</dbReference>
<dbReference type="Pfam" id="PF13621">
    <property type="entry name" value="Cupin_8"/>
    <property type="match status" value="1"/>
</dbReference>